<dbReference type="EMBL" id="JXTC01000052">
    <property type="protein sequence ID" value="PON94401.1"/>
    <property type="molecule type" value="Genomic_DNA"/>
</dbReference>
<reference evidence="2" key="1">
    <citation type="submission" date="2016-06" db="EMBL/GenBank/DDBJ databases">
        <title>Parallel loss of symbiosis genes in relatives of nitrogen-fixing non-legume Parasponia.</title>
        <authorList>
            <person name="Van Velzen R."/>
            <person name="Holmer R."/>
            <person name="Bu F."/>
            <person name="Rutten L."/>
            <person name="Van Zeijl A."/>
            <person name="Liu W."/>
            <person name="Santuari L."/>
            <person name="Cao Q."/>
            <person name="Sharma T."/>
            <person name="Shen D."/>
            <person name="Roswanjaya Y."/>
            <person name="Wardhani T."/>
            <person name="Kalhor M.S."/>
            <person name="Jansen J."/>
            <person name="Van den Hoogen J."/>
            <person name="Gungor B."/>
            <person name="Hartog M."/>
            <person name="Hontelez J."/>
            <person name="Verver J."/>
            <person name="Yang W.-C."/>
            <person name="Schijlen E."/>
            <person name="Repin R."/>
            <person name="Schilthuizen M."/>
            <person name="Schranz E."/>
            <person name="Heidstra R."/>
            <person name="Miyata K."/>
            <person name="Fedorova E."/>
            <person name="Kohlen W."/>
            <person name="Bisseling T."/>
            <person name="Smit S."/>
            <person name="Geurts R."/>
        </authorList>
    </citation>
    <scope>NUCLEOTIDE SEQUENCE [LARGE SCALE GENOMIC DNA]</scope>
    <source>
        <strain evidence="2">cv. RG33-2</strain>
    </source>
</reference>
<dbReference type="Proteomes" id="UP000237000">
    <property type="component" value="Unassembled WGS sequence"/>
</dbReference>
<dbReference type="InParanoid" id="A0A2P5F9D0"/>
<name>A0A2P5F9D0_TREOI</name>
<sequence length="81" mass="8748">MKQVSEVLKVGATNLCSSSLSYDQVAQESYSCLSKLGSSSDGDAVRVRPGSGEEHMLMRSCDGGLYTVIQSMNLLAEYNYT</sequence>
<proteinExistence type="predicted"/>
<accession>A0A2P5F9D0</accession>
<protein>
    <submittedName>
        <fullName evidence="1">Uncharacterized protein</fullName>
    </submittedName>
</protein>
<dbReference type="AlphaFoldDB" id="A0A2P5F9D0"/>
<keyword evidence="2" id="KW-1185">Reference proteome</keyword>
<evidence type="ECO:0000313" key="1">
    <source>
        <dbReference type="EMBL" id="PON94401.1"/>
    </source>
</evidence>
<dbReference type="STRING" id="63057.A0A2P5F9D0"/>
<gene>
    <name evidence="1" type="ORF">TorRG33x02_098750</name>
</gene>
<comment type="caution">
    <text evidence="1">The sequence shown here is derived from an EMBL/GenBank/DDBJ whole genome shotgun (WGS) entry which is preliminary data.</text>
</comment>
<evidence type="ECO:0000313" key="2">
    <source>
        <dbReference type="Proteomes" id="UP000237000"/>
    </source>
</evidence>
<organism evidence="1 2">
    <name type="scientific">Trema orientale</name>
    <name type="common">Charcoal tree</name>
    <name type="synonym">Celtis orientalis</name>
    <dbReference type="NCBI Taxonomy" id="63057"/>
    <lineage>
        <taxon>Eukaryota</taxon>
        <taxon>Viridiplantae</taxon>
        <taxon>Streptophyta</taxon>
        <taxon>Embryophyta</taxon>
        <taxon>Tracheophyta</taxon>
        <taxon>Spermatophyta</taxon>
        <taxon>Magnoliopsida</taxon>
        <taxon>eudicotyledons</taxon>
        <taxon>Gunneridae</taxon>
        <taxon>Pentapetalae</taxon>
        <taxon>rosids</taxon>
        <taxon>fabids</taxon>
        <taxon>Rosales</taxon>
        <taxon>Cannabaceae</taxon>
        <taxon>Trema</taxon>
    </lineage>
</organism>